<dbReference type="EMBL" id="PJQY01001152">
    <property type="protein sequence ID" value="PQQ05054.1"/>
    <property type="molecule type" value="Genomic_DNA"/>
</dbReference>
<comment type="caution">
    <text evidence="1">The sequence shown here is derived from an EMBL/GenBank/DDBJ whole genome shotgun (WGS) entry which is preliminary data.</text>
</comment>
<dbReference type="AlphaFoldDB" id="A0A314YKP0"/>
<reference evidence="1 2" key="1">
    <citation type="submission" date="2018-02" db="EMBL/GenBank/DDBJ databases">
        <title>Draft genome of wild Prunus yedoensis var. nudiflora.</title>
        <authorList>
            <person name="Baek S."/>
            <person name="Kim J.-H."/>
            <person name="Choi K."/>
            <person name="Kim G.-B."/>
            <person name="Cho A."/>
            <person name="Jang H."/>
            <person name="Shin C.-H."/>
            <person name="Yu H.-J."/>
            <person name="Mun J.-H."/>
        </authorList>
    </citation>
    <scope>NUCLEOTIDE SEQUENCE [LARGE SCALE GENOMIC DNA]</scope>
    <source>
        <strain evidence="2">cv. Jeju island</strain>
        <tissue evidence="1">Leaf</tissue>
    </source>
</reference>
<sequence length="110" mass="12253">MFTQIGQPRLHLNYDLLTNMRTYPTMIERRRNITAAMMLTLEDCIDFRLHSPLNVSSPLFSKQDLDAEEKGTATSQKDLATVDGASISGSKIAESSVGASIDNNSTHRFF</sequence>
<protein>
    <submittedName>
        <fullName evidence="1">Uncharacterized protein</fullName>
    </submittedName>
</protein>
<evidence type="ECO:0000313" key="1">
    <source>
        <dbReference type="EMBL" id="PQQ05054.1"/>
    </source>
</evidence>
<keyword evidence="2" id="KW-1185">Reference proteome</keyword>
<evidence type="ECO:0000313" key="2">
    <source>
        <dbReference type="Proteomes" id="UP000250321"/>
    </source>
</evidence>
<name>A0A314YKP0_PRUYE</name>
<organism evidence="1 2">
    <name type="scientific">Prunus yedoensis var. nudiflora</name>
    <dbReference type="NCBI Taxonomy" id="2094558"/>
    <lineage>
        <taxon>Eukaryota</taxon>
        <taxon>Viridiplantae</taxon>
        <taxon>Streptophyta</taxon>
        <taxon>Embryophyta</taxon>
        <taxon>Tracheophyta</taxon>
        <taxon>Spermatophyta</taxon>
        <taxon>Magnoliopsida</taxon>
        <taxon>eudicotyledons</taxon>
        <taxon>Gunneridae</taxon>
        <taxon>Pentapetalae</taxon>
        <taxon>rosids</taxon>
        <taxon>fabids</taxon>
        <taxon>Rosales</taxon>
        <taxon>Rosaceae</taxon>
        <taxon>Amygdaloideae</taxon>
        <taxon>Amygdaleae</taxon>
        <taxon>Prunus</taxon>
    </lineage>
</organism>
<gene>
    <name evidence="1" type="ORF">Pyn_00407</name>
</gene>
<dbReference type="Proteomes" id="UP000250321">
    <property type="component" value="Unassembled WGS sequence"/>
</dbReference>
<proteinExistence type="predicted"/>
<accession>A0A314YKP0</accession>